<sequence>MCAVITGNSQFRIYSSIYSCNFNGKR</sequence>
<dbReference type="EMBL" id="GBXM01088357">
    <property type="protein sequence ID" value="JAH20220.1"/>
    <property type="molecule type" value="Transcribed_RNA"/>
</dbReference>
<name>A0A0E9QVC4_ANGAN</name>
<reference evidence="1" key="2">
    <citation type="journal article" date="2015" name="Fish Shellfish Immunol.">
        <title>Early steps in the European eel (Anguilla anguilla)-Vibrio vulnificus interaction in the gills: Role of the RtxA13 toxin.</title>
        <authorList>
            <person name="Callol A."/>
            <person name="Pajuelo D."/>
            <person name="Ebbesson L."/>
            <person name="Teles M."/>
            <person name="MacKenzie S."/>
            <person name="Amaro C."/>
        </authorList>
    </citation>
    <scope>NUCLEOTIDE SEQUENCE</scope>
</reference>
<proteinExistence type="predicted"/>
<organism evidence="1">
    <name type="scientific">Anguilla anguilla</name>
    <name type="common">European freshwater eel</name>
    <name type="synonym">Muraena anguilla</name>
    <dbReference type="NCBI Taxonomy" id="7936"/>
    <lineage>
        <taxon>Eukaryota</taxon>
        <taxon>Metazoa</taxon>
        <taxon>Chordata</taxon>
        <taxon>Craniata</taxon>
        <taxon>Vertebrata</taxon>
        <taxon>Euteleostomi</taxon>
        <taxon>Actinopterygii</taxon>
        <taxon>Neopterygii</taxon>
        <taxon>Teleostei</taxon>
        <taxon>Anguilliformes</taxon>
        <taxon>Anguillidae</taxon>
        <taxon>Anguilla</taxon>
    </lineage>
</organism>
<reference evidence="1" key="1">
    <citation type="submission" date="2014-11" db="EMBL/GenBank/DDBJ databases">
        <authorList>
            <person name="Amaro Gonzalez C."/>
        </authorList>
    </citation>
    <scope>NUCLEOTIDE SEQUENCE</scope>
</reference>
<protein>
    <submittedName>
        <fullName evidence="1">Uncharacterized protein</fullName>
    </submittedName>
</protein>
<evidence type="ECO:0000313" key="1">
    <source>
        <dbReference type="EMBL" id="JAH20220.1"/>
    </source>
</evidence>
<accession>A0A0E9QVC4</accession>
<dbReference type="AlphaFoldDB" id="A0A0E9QVC4"/>